<dbReference type="Proteomes" id="UP000182521">
    <property type="component" value="Chromosome"/>
</dbReference>
<dbReference type="STRING" id="1542390.KX01_334"/>
<organism evidence="1 2">
    <name type="scientific">Francisella frigiditurris</name>
    <dbReference type="NCBI Taxonomy" id="1542390"/>
    <lineage>
        <taxon>Bacteria</taxon>
        <taxon>Pseudomonadati</taxon>
        <taxon>Pseudomonadota</taxon>
        <taxon>Gammaproteobacteria</taxon>
        <taxon>Thiotrichales</taxon>
        <taxon>Francisellaceae</taxon>
        <taxon>Francisella</taxon>
    </lineage>
</organism>
<gene>
    <name evidence="1" type="ORF">KX01_334</name>
</gene>
<dbReference type="OrthoDB" id="5604172at2"/>
<evidence type="ECO:0000313" key="1">
    <source>
        <dbReference type="EMBL" id="APC97454.1"/>
    </source>
</evidence>
<proteinExistence type="predicted"/>
<evidence type="ECO:0000313" key="2">
    <source>
        <dbReference type="Proteomes" id="UP000182521"/>
    </source>
</evidence>
<accession>A0A1J0KUZ4</accession>
<dbReference type="AlphaFoldDB" id="A0A1J0KUZ4"/>
<dbReference type="EMBL" id="CP009654">
    <property type="protein sequence ID" value="APC97454.1"/>
    <property type="molecule type" value="Genomic_DNA"/>
</dbReference>
<name>A0A1J0KUZ4_9GAMM</name>
<protein>
    <submittedName>
        <fullName evidence="1">Uncharacterized protein</fullName>
    </submittedName>
</protein>
<dbReference type="KEGG" id="frc:KX01_334"/>
<keyword evidence="2" id="KW-1185">Reference proteome</keyword>
<dbReference type="RefSeq" id="WP_071663343.1">
    <property type="nucleotide sequence ID" value="NZ_CP009654.1"/>
</dbReference>
<sequence length="326" mass="37962">MNLRKVLISLLLLLLTIEFSYSLGNSYKSQMEEMAKNYAEKKYDRKYKVKRSYDNGLSVVLEEYEGTSWFTSRKVNECTVYLTNVVGTSAINANPTVPNIAGEYNVNDDSCGESIIIPKIKKYIQDSLISKYYTSDKIDFSLKIRSEGEKFDTSNTRYPHSERYFQLYNVGGDWNLNGEEWLEKYKAKIQVNNMSINIYEQPENAENIAKAMEFGYALDKYLHNLTTSHKINGMYIYLYTYNKDYVVKHGGTICYTRLTGDKYYKYLRNYFFTLGDGGYKGYVPITSSNIFELAYITSSNREDNILIKDTKYYQPIKEILDSKLNK</sequence>
<reference evidence="2" key="1">
    <citation type="submission" date="2014-10" db="EMBL/GenBank/DDBJ databases">
        <authorList>
            <person name="Kuske C.R."/>
            <person name="Challacombe J.F."/>
            <person name="Daligault H.E."/>
            <person name="Davenport K.W."/>
            <person name="Johnson S.L."/>
            <person name="Siddaramappa S."/>
            <person name="Petersen J.M."/>
        </authorList>
    </citation>
    <scope>NUCLEOTIDE SEQUENCE [LARGE SCALE GENOMIC DNA]</scope>
    <source>
        <strain evidence="2">CA97-1460</strain>
    </source>
</reference>